<dbReference type="OrthoDB" id="9806380at2"/>
<dbReference type="InterPro" id="IPR010753">
    <property type="entry name" value="DUF1330"/>
</dbReference>
<evidence type="ECO:0000259" key="1">
    <source>
        <dbReference type="Pfam" id="PF07045"/>
    </source>
</evidence>
<organism evidence="2 3">
    <name type="scientific">Niveispirillum lacus</name>
    <dbReference type="NCBI Taxonomy" id="1981099"/>
    <lineage>
        <taxon>Bacteria</taxon>
        <taxon>Pseudomonadati</taxon>
        <taxon>Pseudomonadota</taxon>
        <taxon>Alphaproteobacteria</taxon>
        <taxon>Rhodospirillales</taxon>
        <taxon>Azospirillaceae</taxon>
        <taxon>Niveispirillum</taxon>
    </lineage>
</organism>
<keyword evidence="3" id="KW-1185">Reference proteome</keyword>
<accession>A0A255YT14</accession>
<evidence type="ECO:0000313" key="2">
    <source>
        <dbReference type="EMBL" id="OYQ31824.1"/>
    </source>
</evidence>
<proteinExistence type="predicted"/>
<name>A0A255YT14_9PROT</name>
<dbReference type="EMBL" id="NOXU01000032">
    <property type="protein sequence ID" value="OYQ31824.1"/>
    <property type="molecule type" value="Genomic_DNA"/>
</dbReference>
<dbReference type="PANTHER" id="PTHR41521:SF4">
    <property type="entry name" value="BLR0684 PROTEIN"/>
    <property type="match status" value="1"/>
</dbReference>
<gene>
    <name evidence="2" type="ORF">CHU95_21085</name>
</gene>
<dbReference type="SUPFAM" id="SSF54909">
    <property type="entry name" value="Dimeric alpha+beta barrel"/>
    <property type="match status" value="1"/>
</dbReference>
<evidence type="ECO:0000313" key="3">
    <source>
        <dbReference type="Proteomes" id="UP000216998"/>
    </source>
</evidence>
<feature type="domain" description="DUF1330" evidence="1">
    <location>
        <begin position="2"/>
        <end position="97"/>
    </location>
</feature>
<reference evidence="2 3" key="1">
    <citation type="submission" date="2017-07" db="EMBL/GenBank/DDBJ databases">
        <title>Niveispirillum cyanobacteriorum sp. nov., isolated from cyanobacterial aggregates in a eutrophic lake.</title>
        <authorList>
            <person name="Cai H."/>
        </authorList>
    </citation>
    <scope>NUCLEOTIDE SEQUENCE [LARGE SCALE GENOMIC DNA]</scope>
    <source>
        <strain evidence="3">TH1-14</strain>
    </source>
</reference>
<dbReference type="InterPro" id="IPR011008">
    <property type="entry name" value="Dimeric_a/b-barrel"/>
</dbReference>
<dbReference type="Proteomes" id="UP000216998">
    <property type="component" value="Unassembled WGS sequence"/>
</dbReference>
<dbReference type="PANTHER" id="PTHR41521">
    <property type="match status" value="1"/>
</dbReference>
<sequence length="100" mass="11388">MTAYMIITARIHDRDAFIAGYGRQAAELVARHGGRYVFRGRDAQLLEGDFGDGAAILVSRWPDMQTLRRFWDSPDYAEIKRLRDGMADVQVIAVEGVWQE</sequence>
<dbReference type="Gene3D" id="3.30.70.100">
    <property type="match status" value="1"/>
</dbReference>
<dbReference type="Pfam" id="PF07045">
    <property type="entry name" value="DUF1330"/>
    <property type="match status" value="1"/>
</dbReference>
<protein>
    <recommendedName>
        <fullName evidence="1">DUF1330 domain-containing protein</fullName>
    </recommendedName>
</protein>
<comment type="caution">
    <text evidence="2">The sequence shown here is derived from an EMBL/GenBank/DDBJ whole genome shotgun (WGS) entry which is preliminary data.</text>
</comment>
<dbReference type="AlphaFoldDB" id="A0A255YT14"/>